<dbReference type="InterPro" id="IPR001962">
    <property type="entry name" value="Asn_synthase"/>
</dbReference>
<gene>
    <name evidence="11" type="ORF">CR203_16000</name>
</gene>
<dbReference type="GO" id="GO:0006529">
    <property type="term" value="P:asparagine biosynthetic process"/>
    <property type="evidence" value="ECO:0007669"/>
    <property type="project" value="UniProtKB-KW"/>
</dbReference>
<dbReference type="SUPFAM" id="SSF52402">
    <property type="entry name" value="Adenine nucleotide alpha hydrolases-like"/>
    <property type="match status" value="1"/>
</dbReference>
<dbReference type="Proteomes" id="UP000281498">
    <property type="component" value="Unassembled WGS sequence"/>
</dbReference>
<dbReference type="Gene3D" id="3.60.20.10">
    <property type="entry name" value="Glutamine Phosphoribosylpyrophosphate, subunit 1, domain 1"/>
    <property type="match status" value="1"/>
</dbReference>
<dbReference type="InterPro" id="IPR029055">
    <property type="entry name" value="Ntn_hydrolases_N"/>
</dbReference>
<feature type="binding site" evidence="9">
    <location>
        <position position="100"/>
    </location>
    <ligand>
        <name>L-glutamine</name>
        <dbReference type="ChEBI" id="CHEBI:58359"/>
    </ligand>
</feature>
<dbReference type="Pfam" id="PF13537">
    <property type="entry name" value="GATase_7"/>
    <property type="match status" value="1"/>
</dbReference>
<keyword evidence="7" id="KW-0315">Glutamine amidotransferase</keyword>
<dbReference type="InterPro" id="IPR006426">
    <property type="entry name" value="Asn_synth_AEB"/>
</dbReference>
<evidence type="ECO:0000313" key="11">
    <source>
        <dbReference type="EMBL" id="RKL66392.1"/>
    </source>
</evidence>
<evidence type="ECO:0000256" key="4">
    <source>
        <dbReference type="ARBA" id="ARBA00022741"/>
    </source>
</evidence>
<comment type="similarity">
    <text evidence="2">Belongs to the asparagine synthetase family.</text>
</comment>
<name>A0A3A9K799_9BACI</name>
<dbReference type="CDD" id="cd00712">
    <property type="entry name" value="AsnB"/>
    <property type="match status" value="1"/>
</dbReference>
<evidence type="ECO:0000256" key="3">
    <source>
        <dbReference type="ARBA" id="ARBA00012737"/>
    </source>
</evidence>
<feature type="domain" description="Glutamine amidotransferase type-2" evidence="10">
    <location>
        <begin position="2"/>
        <end position="217"/>
    </location>
</feature>
<dbReference type="EMBL" id="PDOE01000007">
    <property type="protein sequence ID" value="RKL66392.1"/>
    <property type="molecule type" value="Genomic_DNA"/>
</dbReference>
<dbReference type="PIRSF" id="PIRSF001589">
    <property type="entry name" value="Asn_synthetase_glu-h"/>
    <property type="match status" value="1"/>
</dbReference>
<reference evidence="11 12" key="1">
    <citation type="submission" date="2017-10" db="EMBL/GenBank/DDBJ databases">
        <title>Bacillus sp. nov., a halophilic bacterium isolated from a Keqin Lake.</title>
        <authorList>
            <person name="Wang H."/>
        </authorList>
    </citation>
    <scope>NUCLEOTIDE SEQUENCE [LARGE SCALE GENOMIC DNA]</scope>
    <source>
        <strain evidence="11 12">KCTC 13187</strain>
    </source>
</reference>
<evidence type="ECO:0000256" key="2">
    <source>
        <dbReference type="ARBA" id="ARBA00005752"/>
    </source>
</evidence>
<organism evidence="11 12">
    <name type="scientific">Salipaludibacillus neizhouensis</name>
    <dbReference type="NCBI Taxonomy" id="885475"/>
    <lineage>
        <taxon>Bacteria</taxon>
        <taxon>Bacillati</taxon>
        <taxon>Bacillota</taxon>
        <taxon>Bacilli</taxon>
        <taxon>Bacillales</taxon>
        <taxon>Bacillaceae</taxon>
    </lineage>
</organism>
<keyword evidence="12" id="KW-1185">Reference proteome</keyword>
<proteinExistence type="inferred from homology"/>
<keyword evidence="6" id="KW-0028">Amino-acid biosynthesis</keyword>
<dbReference type="PANTHER" id="PTHR43284:SF1">
    <property type="entry name" value="ASPARAGINE SYNTHETASE"/>
    <property type="match status" value="1"/>
</dbReference>
<dbReference type="RefSeq" id="WP_110939175.1">
    <property type="nucleotide sequence ID" value="NZ_KZ614148.1"/>
</dbReference>
<comment type="catalytic activity">
    <reaction evidence="8">
        <text>L-aspartate + L-glutamine + ATP + H2O = L-asparagine + L-glutamate + AMP + diphosphate + H(+)</text>
        <dbReference type="Rhea" id="RHEA:12228"/>
        <dbReference type="ChEBI" id="CHEBI:15377"/>
        <dbReference type="ChEBI" id="CHEBI:15378"/>
        <dbReference type="ChEBI" id="CHEBI:29985"/>
        <dbReference type="ChEBI" id="CHEBI:29991"/>
        <dbReference type="ChEBI" id="CHEBI:30616"/>
        <dbReference type="ChEBI" id="CHEBI:33019"/>
        <dbReference type="ChEBI" id="CHEBI:58048"/>
        <dbReference type="ChEBI" id="CHEBI:58359"/>
        <dbReference type="ChEBI" id="CHEBI:456215"/>
        <dbReference type="EC" id="6.3.5.4"/>
    </reaction>
</comment>
<dbReference type="GO" id="GO:0005524">
    <property type="term" value="F:ATP binding"/>
    <property type="evidence" value="ECO:0007669"/>
    <property type="project" value="UniProtKB-KW"/>
</dbReference>
<keyword evidence="5 9" id="KW-0067">ATP-binding</keyword>
<dbReference type="InterPro" id="IPR014729">
    <property type="entry name" value="Rossmann-like_a/b/a_fold"/>
</dbReference>
<dbReference type="InterPro" id="IPR051786">
    <property type="entry name" value="ASN_synthetase/amidase"/>
</dbReference>
<keyword evidence="6" id="KW-0061">Asparagine biosynthesis</keyword>
<dbReference type="PANTHER" id="PTHR43284">
    <property type="entry name" value="ASPARAGINE SYNTHETASE (GLUTAMINE-HYDROLYZING)"/>
    <property type="match status" value="1"/>
</dbReference>
<evidence type="ECO:0000256" key="5">
    <source>
        <dbReference type="ARBA" id="ARBA00022840"/>
    </source>
</evidence>
<dbReference type="PROSITE" id="PS51278">
    <property type="entry name" value="GATASE_TYPE_2"/>
    <property type="match status" value="1"/>
</dbReference>
<evidence type="ECO:0000313" key="12">
    <source>
        <dbReference type="Proteomes" id="UP000281498"/>
    </source>
</evidence>
<evidence type="ECO:0000256" key="7">
    <source>
        <dbReference type="ARBA" id="ARBA00022962"/>
    </source>
</evidence>
<dbReference type="SUPFAM" id="SSF56235">
    <property type="entry name" value="N-terminal nucleophile aminohydrolases (Ntn hydrolases)"/>
    <property type="match status" value="1"/>
</dbReference>
<dbReference type="OrthoDB" id="9763290at2"/>
<comment type="caution">
    <text evidence="11">The sequence shown here is derived from an EMBL/GenBank/DDBJ whole genome shotgun (WGS) entry which is preliminary data.</text>
</comment>
<dbReference type="GO" id="GO:0004066">
    <property type="term" value="F:asparagine synthase (glutamine-hydrolyzing) activity"/>
    <property type="evidence" value="ECO:0007669"/>
    <property type="project" value="UniProtKB-EC"/>
</dbReference>
<evidence type="ECO:0000256" key="8">
    <source>
        <dbReference type="ARBA" id="ARBA00048741"/>
    </source>
</evidence>
<dbReference type="AlphaFoldDB" id="A0A3A9K799"/>
<keyword evidence="4 9" id="KW-0547">Nucleotide-binding</keyword>
<dbReference type="Gene3D" id="3.40.50.620">
    <property type="entry name" value="HUPs"/>
    <property type="match status" value="2"/>
</dbReference>
<evidence type="ECO:0000256" key="6">
    <source>
        <dbReference type="ARBA" id="ARBA00022888"/>
    </source>
</evidence>
<evidence type="ECO:0000259" key="10">
    <source>
        <dbReference type="PROSITE" id="PS51278"/>
    </source>
</evidence>
<dbReference type="EC" id="6.3.5.4" evidence="3"/>
<comment type="pathway">
    <text evidence="1">Amino-acid biosynthesis; L-asparagine biosynthesis; L-asparagine from L-aspartate (L-Gln route): step 1/1.</text>
</comment>
<evidence type="ECO:0000256" key="1">
    <source>
        <dbReference type="ARBA" id="ARBA00005187"/>
    </source>
</evidence>
<accession>A0A3A9K799</accession>
<dbReference type="Pfam" id="PF00733">
    <property type="entry name" value="Asn_synthase"/>
    <property type="match status" value="1"/>
</dbReference>
<dbReference type="InterPro" id="IPR017932">
    <property type="entry name" value="GATase_2_dom"/>
</dbReference>
<evidence type="ECO:0000256" key="9">
    <source>
        <dbReference type="PIRSR" id="PIRSR001589-2"/>
    </source>
</evidence>
<protein>
    <recommendedName>
        <fullName evidence="3">asparagine synthase (glutamine-hydrolyzing)</fullName>
        <ecNumber evidence="3">6.3.5.4</ecNumber>
    </recommendedName>
</protein>
<dbReference type="InterPro" id="IPR033738">
    <property type="entry name" value="AsnB_N"/>
</dbReference>
<sequence length="647" mass="75179">MSAITGLIHFNREPINSEYIRSLMDSFKQFPADAIDIWKKDTVFLGCHAQWITPESVGEVVPYYDSERQLVIAADAIIDNRRELFNTLQVDQAQRKIMPDSQLILLAYAKWQEETPKHLIGDFAFMIWDERKQQLFGARDFSGSRTLYYFNENNHFAFSTTIKSLFSLPYITKKLNEDWLAQFIVIPTMVEAADMKATVYKDIQQIPPSHSITVLNGRITLSRYCMINVDKKLKLNSDEEYEEAFRDIFGRAVSDRIRTHGEVGSHLSGGLDSGTVVSFAANLLKKDHKQLHTYSYIPEKDFQDWTPSYYQADESPFIKETVAHVGNINDHYMSFPGKSPYTEVDDFLELMEMPYKFFENTFWLKGINEEAQSKGIKIMLNGARGNHSISWGSLNLTYCYYTTLMNKLKWISLYRELGVYCQNFNTGKKVVVPFIAKKAFPKISQWGKRKQDSPFTSMINGEFARKTNVYEELLGNGMNINDSVTNLTDYRKKYYQQLYPWNKSGVVNTKMSLRYGVWDRDPTNDLRVIQFCLALPDEQYVQDGLERSFLRRVTKNALPDKVRLNQISRGFQGGDIIHRMASNWSSFTEEIAQMFMDDRIAELINIDAFKDIIKKLSNQPHPELIIDHDFKKLTHYLILYRFIKSTP</sequence>